<evidence type="ECO:0000256" key="2">
    <source>
        <dbReference type="ARBA" id="ARBA00010790"/>
    </source>
</evidence>
<dbReference type="PROSITE" id="PS00624">
    <property type="entry name" value="GMC_OXRED_2"/>
    <property type="match status" value="1"/>
</dbReference>
<keyword evidence="13" id="KW-1185">Reference proteome</keyword>
<comment type="similarity">
    <text evidence="2 9">Belongs to the GMC oxidoreductase family.</text>
</comment>
<evidence type="ECO:0000256" key="5">
    <source>
        <dbReference type="ARBA" id="ARBA00022827"/>
    </source>
</evidence>
<feature type="domain" description="Glucose-methanol-choline oxidoreductase N-terminal" evidence="11">
    <location>
        <begin position="285"/>
        <end position="299"/>
    </location>
</feature>
<keyword evidence="6" id="KW-0560">Oxidoreductase</keyword>
<comment type="cofactor">
    <cofactor evidence="1 8">
        <name>FAD</name>
        <dbReference type="ChEBI" id="CHEBI:57692"/>
    </cofactor>
</comment>
<protein>
    <submittedName>
        <fullName evidence="12">GMC oxidoreductase 1</fullName>
    </submittedName>
</protein>
<dbReference type="InParanoid" id="W4JRI0"/>
<dbReference type="PROSITE" id="PS00623">
    <property type="entry name" value="GMC_OXRED_1"/>
    <property type="match status" value="1"/>
</dbReference>
<evidence type="ECO:0000256" key="9">
    <source>
        <dbReference type="RuleBase" id="RU003968"/>
    </source>
</evidence>
<evidence type="ECO:0000256" key="6">
    <source>
        <dbReference type="ARBA" id="ARBA00023002"/>
    </source>
</evidence>
<name>W4JRI0_HETIT</name>
<dbReference type="InterPro" id="IPR036188">
    <property type="entry name" value="FAD/NAD-bd_sf"/>
</dbReference>
<dbReference type="SUPFAM" id="SSF54373">
    <property type="entry name" value="FAD-linked reductases, C-terminal domain"/>
    <property type="match status" value="1"/>
</dbReference>
<evidence type="ECO:0000313" key="13">
    <source>
        <dbReference type="Proteomes" id="UP000030671"/>
    </source>
</evidence>
<feature type="binding site" evidence="8">
    <location>
        <position position="243"/>
    </location>
    <ligand>
        <name>FAD</name>
        <dbReference type="ChEBI" id="CHEBI:57692"/>
    </ligand>
</feature>
<evidence type="ECO:0000313" key="12">
    <source>
        <dbReference type="EMBL" id="ETW75690.1"/>
    </source>
</evidence>
<evidence type="ECO:0000259" key="11">
    <source>
        <dbReference type="PROSITE" id="PS00624"/>
    </source>
</evidence>
<evidence type="ECO:0000256" key="7">
    <source>
        <dbReference type="PIRSR" id="PIRSR000137-1"/>
    </source>
</evidence>
<evidence type="ECO:0000256" key="4">
    <source>
        <dbReference type="ARBA" id="ARBA00022729"/>
    </source>
</evidence>
<dbReference type="Gene3D" id="3.30.560.10">
    <property type="entry name" value="Glucose Oxidase, domain 3"/>
    <property type="match status" value="1"/>
</dbReference>
<dbReference type="GO" id="GO:0050660">
    <property type="term" value="F:flavin adenine dinucleotide binding"/>
    <property type="evidence" value="ECO:0007669"/>
    <property type="project" value="InterPro"/>
</dbReference>
<dbReference type="KEGG" id="hir:HETIRDRAFT_148218"/>
<dbReference type="GeneID" id="20667260"/>
<evidence type="ECO:0000256" key="3">
    <source>
        <dbReference type="ARBA" id="ARBA00022630"/>
    </source>
</evidence>
<evidence type="ECO:0000259" key="10">
    <source>
        <dbReference type="PROSITE" id="PS00623"/>
    </source>
</evidence>
<dbReference type="OrthoDB" id="269227at2759"/>
<dbReference type="PANTHER" id="PTHR11552:SF201">
    <property type="entry name" value="GLUCOSE-METHANOL-CHOLINE OXIDOREDUCTASE N-TERMINAL DOMAIN-CONTAINING PROTEIN"/>
    <property type="match status" value="1"/>
</dbReference>
<dbReference type="Proteomes" id="UP000030671">
    <property type="component" value="Unassembled WGS sequence"/>
</dbReference>
<reference evidence="12 13" key="1">
    <citation type="journal article" date="2012" name="New Phytol.">
        <title>Insight into trade-off between wood decay and parasitism from the genome of a fungal forest pathogen.</title>
        <authorList>
            <person name="Olson A."/>
            <person name="Aerts A."/>
            <person name="Asiegbu F."/>
            <person name="Belbahri L."/>
            <person name="Bouzid O."/>
            <person name="Broberg A."/>
            <person name="Canback B."/>
            <person name="Coutinho P.M."/>
            <person name="Cullen D."/>
            <person name="Dalman K."/>
            <person name="Deflorio G."/>
            <person name="van Diepen L.T."/>
            <person name="Dunand C."/>
            <person name="Duplessis S."/>
            <person name="Durling M."/>
            <person name="Gonthier P."/>
            <person name="Grimwood J."/>
            <person name="Fossdal C.G."/>
            <person name="Hansson D."/>
            <person name="Henrissat B."/>
            <person name="Hietala A."/>
            <person name="Himmelstrand K."/>
            <person name="Hoffmeister D."/>
            <person name="Hogberg N."/>
            <person name="James T.Y."/>
            <person name="Karlsson M."/>
            <person name="Kohler A."/>
            <person name="Kues U."/>
            <person name="Lee Y.H."/>
            <person name="Lin Y.C."/>
            <person name="Lind M."/>
            <person name="Lindquist E."/>
            <person name="Lombard V."/>
            <person name="Lucas S."/>
            <person name="Lunden K."/>
            <person name="Morin E."/>
            <person name="Murat C."/>
            <person name="Park J."/>
            <person name="Raffaello T."/>
            <person name="Rouze P."/>
            <person name="Salamov A."/>
            <person name="Schmutz J."/>
            <person name="Solheim H."/>
            <person name="Stahlberg J."/>
            <person name="Velez H."/>
            <person name="de Vries R.P."/>
            <person name="Wiebenga A."/>
            <person name="Woodward S."/>
            <person name="Yakovlev I."/>
            <person name="Garbelotto M."/>
            <person name="Martin F."/>
            <person name="Grigoriev I.V."/>
            <person name="Stenlid J."/>
        </authorList>
    </citation>
    <scope>NUCLEOTIDE SEQUENCE [LARGE SCALE GENOMIC DNA]</scope>
    <source>
        <strain evidence="12 13">TC 32-1</strain>
    </source>
</reference>
<proteinExistence type="inferred from homology"/>
<dbReference type="SUPFAM" id="SSF51905">
    <property type="entry name" value="FAD/NAD(P)-binding domain"/>
    <property type="match status" value="1"/>
</dbReference>
<dbReference type="PANTHER" id="PTHR11552">
    <property type="entry name" value="GLUCOSE-METHANOL-CHOLINE GMC OXIDOREDUCTASE"/>
    <property type="match status" value="1"/>
</dbReference>
<feature type="active site" description="Proton donor" evidence="7">
    <location>
        <position position="538"/>
    </location>
</feature>
<dbReference type="RefSeq" id="XP_009551954.1">
    <property type="nucleotide sequence ID" value="XM_009553659.1"/>
</dbReference>
<accession>W4JRI0</accession>
<keyword evidence="4" id="KW-0732">Signal</keyword>
<dbReference type="InterPro" id="IPR012132">
    <property type="entry name" value="GMC_OxRdtase"/>
</dbReference>
<dbReference type="eggNOG" id="KOG1238">
    <property type="taxonomic scope" value="Eukaryota"/>
</dbReference>
<dbReference type="Pfam" id="PF05199">
    <property type="entry name" value="GMC_oxred_C"/>
    <property type="match status" value="1"/>
</dbReference>
<evidence type="ECO:0000256" key="1">
    <source>
        <dbReference type="ARBA" id="ARBA00001974"/>
    </source>
</evidence>
<dbReference type="InterPro" id="IPR007867">
    <property type="entry name" value="GMC_OxRtase_C"/>
</dbReference>
<dbReference type="Pfam" id="PF00732">
    <property type="entry name" value="GMC_oxred_N"/>
    <property type="match status" value="1"/>
</dbReference>
<organism evidence="12 13">
    <name type="scientific">Heterobasidion irregulare (strain TC 32-1)</name>
    <dbReference type="NCBI Taxonomy" id="747525"/>
    <lineage>
        <taxon>Eukaryota</taxon>
        <taxon>Fungi</taxon>
        <taxon>Dikarya</taxon>
        <taxon>Basidiomycota</taxon>
        <taxon>Agaricomycotina</taxon>
        <taxon>Agaricomycetes</taxon>
        <taxon>Russulales</taxon>
        <taxon>Bondarzewiaceae</taxon>
        <taxon>Heterobasidion</taxon>
        <taxon>Heterobasidion annosum species complex</taxon>
    </lineage>
</organism>
<dbReference type="Gene3D" id="3.50.50.60">
    <property type="entry name" value="FAD/NAD(P)-binding domain"/>
    <property type="match status" value="1"/>
</dbReference>
<gene>
    <name evidence="12" type="primary">gor1</name>
    <name evidence="12" type="ORF">HETIRDRAFT_148218</name>
</gene>
<dbReference type="AlphaFoldDB" id="W4JRI0"/>
<feature type="domain" description="Glucose-methanol-choline oxidoreductase N-terminal" evidence="10">
    <location>
        <begin position="92"/>
        <end position="115"/>
    </location>
</feature>
<dbReference type="PIRSF" id="PIRSF000137">
    <property type="entry name" value="Alcohol_oxidase"/>
    <property type="match status" value="1"/>
</dbReference>
<evidence type="ECO:0000256" key="8">
    <source>
        <dbReference type="PIRSR" id="PIRSR000137-2"/>
    </source>
</evidence>
<dbReference type="GO" id="GO:0016614">
    <property type="term" value="F:oxidoreductase activity, acting on CH-OH group of donors"/>
    <property type="evidence" value="ECO:0007669"/>
    <property type="project" value="InterPro"/>
</dbReference>
<sequence length="601" mass="66969">MPVVQAGDVVDKVYDYVIIGGGTAGLVLAARLTEDPSTSVLVIESGPANLNDNLLLRLASFAAQFGQEKYDWFFRTVPQENSDETQYFWPRGRTLGGSSALNFFAYCKPPAQEIDDFERLGNPGWNWANFQKYSAKAEGYIPPSEEQIKEQELNVDNWKLGTEGPIKLIVPPRVTQPDFASARTLKAAGIPLAPAPLNGDPRGWYPFPITVDPETFSRSYATTGYYLPNESRPNLSLLLESTVIKVLLSDGASSLKATGVEFTVKGITEKVYVAKSRKEVILSAGAIKTPQLLELSGIGSKSILEKYDIPVKLDLPAVGENVQEHSFVATSFQFKDDYEHETFDILRDPSSAAKELEAYSKGEGFFTKAHLGFVFAPLEWLSPRAKEIHDAQKKKVTENRDKYPVWLREQYDIMVERLDNLGPGCELLPFAGFSSFPNPPLDGKKYFSYYLSMNHQWSRGSIHINSADPYAQPEINPRYFDEEIDLHTFVETIKYVRSLRNFSPFKELLVAEVNPGPNVNTDEEISAWLKKSMSTTFHTAGTASMLPREKGGVVDPQLKVYGTENLRVVDMSVIPLLFAAHTQSVVYGLAEQAADIIKGKF</sequence>
<feature type="active site" description="Proton acceptor" evidence="7">
    <location>
        <position position="581"/>
    </location>
</feature>
<keyword evidence="5 8" id="KW-0274">FAD</keyword>
<dbReference type="EMBL" id="KI925465">
    <property type="protein sequence ID" value="ETW75690.1"/>
    <property type="molecule type" value="Genomic_DNA"/>
</dbReference>
<dbReference type="InterPro" id="IPR000172">
    <property type="entry name" value="GMC_OxRdtase_N"/>
</dbReference>
<keyword evidence="3 9" id="KW-0285">Flavoprotein</keyword>
<dbReference type="HOGENOM" id="CLU_002865_6_0_1"/>